<protein>
    <submittedName>
        <fullName evidence="1">DNA alkylation repair protein</fullName>
    </submittedName>
</protein>
<proteinExistence type="predicted"/>
<dbReference type="InterPro" id="IPR016024">
    <property type="entry name" value="ARM-type_fold"/>
</dbReference>
<gene>
    <name evidence="1" type="ORF">CCGE525_12015</name>
</gene>
<dbReference type="AlphaFoldDB" id="A0A387FJB6"/>
<dbReference type="RefSeq" id="WP_120704457.1">
    <property type="nucleotide sequence ID" value="NZ_CP032694.1"/>
</dbReference>
<dbReference type="KEGG" id="rjg:CCGE525_12015"/>
<accession>A0A387FJB6</accession>
<reference evidence="1 2" key="1">
    <citation type="submission" date="2018-10" db="EMBL/GenBank/DDBJ databases">
        <title>Rhizobium etli, R. leguminosarum and a new Rhizobium genospecies from Phaseolus dumosus.</title>
        <authorList>
            <person name="Ramirez-Puebla S.T."/>
            <person name="Rogel-Hernandez M.A."/>
            <person name="Guerrero G."/>
            <person name="Ormeno-Orrillo E."/>
            <person name="Martinez-Romero J.C."/>
            <person name="Negrete-Yankelevich S."/>
            <person name="Martinez-Romero E."/>
        </authorList>
    </citation>
    <scope>NUCLEOTIDE SEQUENCE [LARGE SCALE GENOMIC DNA]</scope>
    <source>
        <strain evidence="1 2">CCGE525</strain>
    </source>
</reference>
<keyword evidence="2" id="KW-1185">Reference proteome</keyword>
<dbReference type="Gene3D" id="1.25.40.290">
    <property type="entry name" value="ARM repeat domains"/>
    <property type="match status" value="1"/>
</dbReference>
<organism evidence="1 2">
    <name type="scientific">Rhizobium jaguaris</name>
    <dbReference type="NCBI Taxonomy" id="1312183"/>
    <lineage>
        <taxon>Bacteria</taxon>
        <taxon>Pseudomonadati</taxon>
        <taxon>Pseudomonadota</taxon>
        <taxon>Alphaproteobacteria</taxon>
        <taxon>Hyphomicrobiales</taxon>
        <taxon>Rhizobiaceae</taxon>
        <taxon>Rhizobium/Agrobacterium group</taxon>
        <taxon>Rhizobium</taxon>
    </lineage>
</organism>
<dbReference type="Proteomes" id="UP000282195">
    <property type="component" value="Chromosome"/>
</dbReference>
<evidence type="ECO:0000313" key="1">
    <source>
        <dbReference type="EMBL" id="AYG59440.1"/>
    </source>
</evidence>
<dbReference type="SUPFAM" id="SSF48371">
    <property type="entry name" value="ARM repeat"/>
    <property type="match status" value="1"/>
</dbReference>
<sequence length="369" mass="41195">MAERLKDRFGAEVPARIADMIGEVHPAFDRKGFIAATLDGYEQLELMDRGRAIARALKMFLPADYPEAVDILIRSLGPEMDGSDNFGMTPFLYLPHTIFVADNGIDHFEPSMRAQYELTKRFTAEFSIRTFLNKRQEETLDRLRVWVGDANVHVRRLVSEGTRPRLPWAQRLRAFQADPVPVLDLLELLKDDPELYVRRSVANNLNDIGKDHPGILIDTVRRWSVDAPEERQRLIRHALRSAVKRGEADAIGAMGYSAAEGIRVGSVAIAPARAQMGDIVRIGFSLVNDGEAAQSLLVDFAVHFVKANGLARPKVFKLTSVSLAPGETAQFSKALRLDDLTTRKHYPGLHRIDAMVNGVAMEVGEFVLD</sequence>
<dbReference type="OrthoDB" id="9797162at2"/>
<name>A0A387FJB6_9HYPH</name>
<dbReference type="EMBL" id="CP032694">
    <property type="protein sequence ID" value="AYG59440.1"/>
    <property type="molecule type" value="Genomic_DNA"/>
</dbReference>
<evidence type="ECO:0000313" key="2">
    <source>
        <dbReference type="Proteomes" id="UP000282195"/>
    </source>
</evidence>